<dbReference type="AlphaFoldDB" id="A0A6P1BLE4"/>
<feature type="compositionally biased region" description="Basic residues" evidence="1">
    <location>
        <begin position="24"/>
        <end position="33"/>
    </location>
</feature>
<evidence type="ECO:0000256" key="1">
    <source>
        <dbReference type="SAM" id="MobiDB-lite"/>
    </source>
</evidence>
<feature type="region of interest" description="Disordered" evidence="1">
    <location>
        <begin position="1"/>
        <end position="99"/>
    </location>
</feature>
<evidence type="ECO:0000313" key="3">
    <source>
        <dbReference type="EMBL" id="NEU98392.1"/>
    </source>
</evidence>
<gene>
    <name evidence="3" type="ORF">FNJ47_21845</name>
</gene>
<reference evidence="3 4" key="1">
    <citation type="journal article" date="2020" name="Arch. Microbiol.">
        <title>Bradyrhizobium uaiense sp. nov., a new highly efficient cowpea symbiont.</title>
        <authorList>
            <person name="Cabral Michel D."/>
            <person name="Azarias Guimaraes A."/>
            <person name="Martins da Costa E."/>
            <person name="Soares de Carvalho T."/>
            <person name="Balsanelli E."/>
            <person name="Willems A."/>
            <person name="Maltempi de Souza E."/>
            <person name="de Souza Moreira F.M."/>
        </authorList>
    </citation>
    <scope>NUCLEOTIDE SEQUENCE [LARGE SCALE GENOMIC DNA]</scope>
    <source>
        <strain evidence="3 4">UFLA 03-164</strain>
    </source>
</reference>
<feature type="region of interest" description="Disordered" evidence="1">
    <location>
        <begin position="297"/>
        <end position="354"/>
    </location>
</feature>
<evidence type="ECO:0000313" key="4">
    <source>
        <dbReference type="Proteomes" id="UP000468531"/>
    </source>
</evidence>
<feature type="compositionally biased region" description="Basic and acidic residues" evidence="1">
    <location>
        <begin position="304"/>
        <end position="325"/>
    </location>
</feature>
<evidence type="ECO:0000259" key="2">
    <source>
        <dbReference type="Pfam" id="PF06904"/>
    </source>
</evidence>
<dbReference type="Pfam" id="PF06904">
    <property type="entry name" value="Extensin-like_C"/>
    <property type="match status" value="1"/>
</dbReference>
<comment type="caution">
    <text evidence="3">The sequence shown here is derived from an EMBL/GenBank/DDBJ whole genome shotgun (WGS) entry which is preliminary data.</text>
</comment>
<organism evidence="3 4">
    <name type="scientific">Bradyrhizobium uaiense</name>
    <dbReference type="NCBI Taxonomy" id="2594946"/>
    <lineage>
        <taxon>Bacteria</taxon>
        <taxon>Pseudomonadati</taxon>
        <taxon>Pseudomonadota</taxon>
        <taxon>Alphaproteobacteria</taxon>
        <taxon>Hyphomicrobiales</taxon>
        <taxon>Nitrobacteraceae</taxon>
        <taxon>Bradyrhizobium</taxon>
    </lineage>
</organism>
<proteinExistence type="predicted"/>
<feature type="domain" description="Extensin-like C-terminal" evidence="2">
    <location>
        <begin position="101"/>
        <end position="277"/>
    </location>
</feature>
<accession>A0A6P1BLE4</accession>
<name>A0A6P1BLE4_9BRAD</name>
<sequence length="354" mass="37412">MQAGPAEAARGAPSFPWDDLFGTRPHRSHKSARRSAVPLPRPRPAEAPPAVTEAPAAAHAPAGAEPAPPAAATQPPAAPAEAARPSETAKPAEPPKPQLSACRQALTEEIAIAPSIPDIHGAGACGGEDLVRLEAIVLPDKRKVAVKPAAILRCRMAAAVADWVRTDIAPLAQTLGGGISNLDNFDSFECRGRNRVVGAQLSEHGRANALDVRAFGLANGKSISLTDRSVARDLRETVLHSVCARFSTVLGPGSDWYHEDHIHLDLAERRSNYRICQWNVYDPLPHVAPLLPAERPEAAPPREVAAKSDGGKLDAAKADHGKADAAESDDAAASDGAAETKPQPTKKRRQSRRF</sequence>
<protein>
    <submittedName>
        <fullName evidence="3">Extensin family protein</fullName>
    </submittedName>
</protein>
<dbReference type="EMBL" id="VKHP01000090">
    <property type="protein sequence ID" value="NEU98392.1"/>
    <property type="molecule type" value="Genomic_DNA"/>
</dbReference>
<keyword evidence="4" id="KW-1185">Reference proteome</keyword>
<dbReference type="InterPro" id="IPR009683">
    <property type="entry name" value="Extensin-like_C"/>
</dbReference>
<dbReference type="Proteomes" id="UP000468531">
    <property type="component" value="Unassembled WGS sequence"/>
</dbReference>
<feature type="compositionally biased region" description="Low complexity" evidence="1">
    <location>
        <begin position="48"/>
        <end position="89"/>
    </location>
</feature>
<feature type="compositionally biased region" description="Basic residues" evidence="1">
    <location>
        <begin position="344"/>
        <end position="354"/>
    </location>
</feature>